<dbReference type="GO" id="GO:0016887">
    <property type="term" value="F:ATP hydrolysis activity"/>
    <property type="evidence" value="ECO:0007669"/>
    <property type="project" value="InterPro"/>
</dbReference>
<dbReference type="GO" id="GO:0098796">
    <property type="term" value="C:membrane protein complex"/>
    <property type="evidence" value="ECO:0007669"/>
    <property type="project" value="UniProtKB-ARBA"/>
</dbReference>
<dbReference type="PANTHER" id="PTHR42798">
    <property type="entry name" value="LIPOPROTEIN-RELEASING SYSTEM ATP-BINDING PROTEIN LOLD"/>
    <property type="match status" value="1"/>
</dbReference>
<comment type="similarity">
    <text evidence="1">Belongs to the ABC transporter superfamily.</text>
</comment>
<dbReference type="PROSITE" id="PS50893">
    <property type="entry name" value="ABC_TRANSPORTER_2"/>
    <property type="match status" value="1"/>
</dbReference>
<reference evidence="6 7" key="2">
    <citation type="submission" date="2009-03" db="EMBL/GenBank/DDBJ databases">
        <title>Draft genome sequence of Roseburia inulinivorans (DSM 16841).</title>
        <authorList>
            <person name="Sudarsanam P."/>
            <person name="Ley R."/>
            <person name="Guruge J."/>
            <person name="Turnbaugh P.J."/>
            <person name="Mahowald M."/>
            <person name="Liep D."/>
            <person name="Gordon J."/>
        </authorList>
    </citation>
    <scope>NUCLEOTIDE SEQUENCE [LARGE SCALE GENOMIC DNA]</scope>
    <source>
        <strain evidence="6 7">DSM 16841</strain>
    </source>
</reference>
<sequence length="256" mass="28732">MFLLILNNLKKIMRSFAIVYKMVFKTRRNAMAVLEVKELTKKYGEGESEVIALDHVSFSVERGEFVAIIGASGSGKSTLMNMIGGIDHPTSGSIIIDGNEIQVMSEDELAIFRRRNLGIVYQFYNLIPTLTAEENIALPWKLDGRKENKERLSEIVNMLGLEKRAKHLPGQMSGGQQQRVSIGRALINEPAFILADEPTGNLDSKTSREILDILKFTNQKYKQTILLVTHDEKIALQANRIITIGDGKIIKDEVMK</sequence>
<dbReference type="EMBL" id="ACFY01000050">
    <property type="protein sequence ID" value="EEG95003.1"/>
    <property type="molecule type" value="Genomic_DNA"/>
</dbReference>
<feature type="domain" description="ABC transporter" evidence="5">
    <location>
        <begin position="34"/>
        <end position="254"/>
    </location>
</feature>
<reference evidence="6 7" key="1">
    <citation type="submission" date="2009-02" db="EMBL/GenBank/DDBJ databases">
        <authorList>
            <person name="Fulton L."/>
            <person name="Clifton S."/>
            <person name="Fulton B."/>
            <person name="Xu J."/>
            <person name="Minx P."/>
            <person name="Pepin K.H."/>
            <person name="Johnson M."/>
            <person name="Bhonagiri V."/>
            <person name="Nash W.E."/>
            <person name="Mardis E.R."/>
            <person name="Wilson R.K."/>
        </authorList>
    </citation>
    <scope>NUCLEOTIDE SEQUENCE [LARGE SCALE GENOMIC DNA]</scope>
    <source>
        <strain evidence="6 7">DSM 16841</strain>
    </source>
</reference>
<dbReference type="SUPFAM" id="SSF52540">
    <property type="entry name" value="P-loop containing nucleoside triphosphate hydrolases"/>
    <property type="match status" value="1"/>
</dbReference>
<protein>
    <submittedName>
        <fullName evidence="6">ABC transporter, ATP-binding protein</fullName>
    </submittedName>
</protein>
<keyword evidence="2" id="KW-0813">Transport</keyword>
<dbReference type="GO" id="GO:0005524">
    <property type="term" value="F:ATP binding"/>
    <property type="evidence" value="ECO:0007669"/>
    <property type="project" value="UniProtKB-KW"/>
</dbReference>
<evidence type="ECO:0000256" key="3">
    <source>
        <dbReference type="ARBA" id="ARBA00022741"/>
    </source>
</evidence>
<evidence type="ECO:0000256" key="2">
    <source>
        <dbReference type="ARBA" id="ARBA00022448"/>
    </source>
</evidence>
<keyword evidence="4 6" id="KW-0067">ATP-binding</keyword>
<dbReference type="InterPro" id="IPR003593">
    <property type="entry name" value="AAA+_ATPase"/>
</dbReference>
<accession>C0FQY5</accession>
<dbReference type="CDD" id="cd03255">
    <property type="entry name" value="ABC_MJ0796_LolCDE_FtsE"/>
    <property type="match status" value="1"/>
</dbReference>
<dbReference type="InterPro" id="IPR003439">
    <property type="entry name" value="ABC_transporter-like_ATP-bd"/>
</dbReference>
<name>C0FQY5_9FIRM</name>
<dbReference type="AlphaFoldDB" id="C0FQY5"/>
<dbReference type="Proteomes" id="UP000003561">
    <property type="component" value="Unassembled WGS sequence"/>
</dbReference>
<evidence type="ECO:0000313" key="7">
    <source>
        <dbReference type="Proteomes" id="UP000003561"/>
    </source>
</evidence>
<dbReference type="PANTHER" id="PTHR42798:SF6">
    <property type="entry name" value="CELL DIVISION ATP-BINDING PROTEIN FTSE"/>
    <property type="match status" value="1"/>
</dbReference>
<evidence type="ECO:0000256" key="1">
    <source>
        <dbReference type="ARBA" id="ARBA00005417"/>
    </source>
</evidence>
<evidence type="ECO:0000313" key="6">
    <source>
        <dbReference type="EMBL" id="EEG95003.1"/>
    </source>
</evidence>
<dbReference type="InterPro" id="IPR017871">
    <property type="entry name" value="ABC_transporter-like_CS"/>
</dbReference>
<proteinExistence type="inferred from homology"/>
<dbReference type="PROSITE" id="PS00211">
    <property type="entry name" value="ABC_TRANSPORTER_1"/>
    <property type="match status" value="1"/>
</dbReference>
<dbReference type="FunFam" id="3.40.50.300:FF:000032">
    <property type="entry name" value="Export ABC transporter ATP-binding protein"/>
    <property type="match status" value="1"/>
</dbReference>
<dbReference type="SMART" id="SM00382">
    <property type="entry name" value="AAA"/>
    <property type="match status" value="1"/>
</dbReference>
<gene>
    <name evidence="6" type="ORF">ROSEINA2194_01139</name>
</gene>
<keyword evidence="3" id="KW-0547">Nucleotide-binding</keyword>
<organism evidence="6 7">
    <name type="scientific">Roseburia inulinivorans DSM 16841</name>
    <dbReference type="NCBI Taxonomy" id="622312"/>
    <lineage>
        <taxon>Bacteria</taxon>
        <taxon>Bacillati</taxon>
        <taxon>Bacillota</taxon>
        <taxon>Clostridia</taxon>
        <taxon>Lachnospirales</taxon>
        <taxon>Lachnospiraceae</taxon>
        <taxon>Roseburia</taxon>
    </lineage>
</organism>
<comment type="caution">
    <text evidence="6">The sequence shown here is derived from an EMBL/GenBank/DDBJ whole genome shotgun (WGS) entry which is preliminary data.</text>
</comment>
<dbReference type="eggNOG" id="COG1136">
    <property type="taxonomic scope" value="Bacteria"/>
</dbReference>
<evidence type="ECO:0000256" key="4">
    <source>
        <dbReference type="ARBA" id="ARBA00022840"/>
    </source>
</evidence>
<dbReference type="InterPro" id="IPR027417">
    <property type="entry name" value="P-loop_NTPase"/>
</dbReference>
<dbReference type="GO" id="GO:0022857">
    <property type="term" value="F:transmembrane transporter activity"/>
    <property type="evidence" value="ECO:0007669"/>
    <property type="project" value="UniProtKB-ARBA"/>
</dbReference>
<dbReference type="InterPro" id="IPR017911">
    <property type="entry name" value="MacB-like_ATP-bd"/>
</dbReference>
<dbReference type="Gene3D" id="3.40.50.300">
    <property type="entry name" value="P-loop containing nucleotide triphosphate hydrolases"/>
    <property type="match status" value="1"/>
</dbReference>
<dbReference type="Pfam" id="PF00005">
    <property type="entry name" value="ABC_tran"/>
    <property type="match status" value="1"/>
</dbReference>
<evidence type="ECO:0000259" key="5">
    <source>
        <dbReference type="PROSITE" id="PS50893"/>
    </source>
</evidence>